<gene>
    <name evidence="3" type="ORF">ENH88_20325</name>
</gene>
<dbReference type="RefSeq" id="WP_304185111.1">
    <property type="nucleotide sequence ID" value="NZ_DRGM01000197.1"/>
</dbReference>
<keyword evidence="1" id="KW-0472">Membrane</keyword>
<dbReference type="AlphaFoldDB" id="A0A7V1D2J0"/>
<keyword evidence="1" id="KW-1133">Transmembrane helix</keyword>
<dbReference type="InterPro" id="IPR000014">
    <property type="entry name" value="PAS"/>
</dbReference>
<dbReference type="PROSITE" id="PS50112">
    <property type="entry name" value="PAS"/>
    <property type="match status" value="1"/>
</dbReference>
<sequence>MGGLIVKTFIKAVIVCCVITFVDQVSAKQSLDSAINIPLFNEHSAVMLVVEPQTGEIKFANKAAAAFYGYSIAQLQTMRIQQINIFTEQQVAQERQAALSKGQNYFVFQHRLASGETRTVSVYSAPFTIENKDFLFSVIHDISSQRNLEKALWHYQENLEELVASQTNEIEQKRTDQLLLALISISVLVILLATLTLLALRLRRAKKSAQKDSATLKAIFNSIDDLLVYTDAEHIVITANTTAVQKLTAGEPLEDKNIYSFTECPKGVAGVDSECQFHGAKEVFWGEARVTAVIDEKNSKIGEIHLIRDISLKLKARQQQRLASTVFSATNEGILVSNRDNEIQTVNAAFTQITGYQEQDVLGQTPAILNSGRHKP</sequence>
<evidence type="ECO:0000256" key="1">
    <source>
        <dbReference type="SAM" id="Phobius"/>
    </source>
</evidence>
<dbReference type="InterPro" id="IPR052155">
    <property type="entry name" value="Biofilm_reg_signaling"/>
</dbReference>
<dbReference type="CDD" id="cd00130">
    <property type="entry name" value="PAS"/>
    <property type="match status" value="1"/>
</dbReference>
<dbReference type="Proteomes" id="UP000886188">
    <property type="component" value="Unassembled WGS sequence"/>
</dbReference>
<dbReference type="PANTHER" id="PTHR44757:SF2">
    <property type="entry name" value="BIOFILM ARCHITECTURE MAINTENANCE PROTEIN MBAA"/>
    <property type="match status" value="1"/>
</dbReference>
<dbReference type="SUPFAM" id="SSF55785">
    <property type="entry name" value="PYP-like sensor domain (PAS domain)"/>
    <property type="match status" value="3"/>
</dbReference>
<evidence type="ECO:0000259" key="2">
    <source>
        <dbReference type="PROSITE" id="PS50112"/>
    </source>
</evidence>
<feature type="transmembrane region" description="Helical" evidence="1">
    <location>
        <begin position="178"/>
        <end position="200"/>
    </location>
</feature>
<dbReference type="EMBL" id="DRGM01000197">
    <property type="protein sequence ID" value="HEA18748.1"/>
    <property type="molecule type" value="Genomic_DNA"/>
</dbReference>
<dbReference type="Pfam" id="PF13426">
    <property type="entry name" value="PAS_9"/>
    <property type="match status" value="1"/>
</dbReference>
<dbReference type="InterPro" id="IPR013767">
    <property type="entry name" value="PAS_fold"/>
</dbReference>
<evidence type="ECO:0000313" key="3">
    <source>
        <dbReference type="EMBL" id="HEA18748.1"/>
    </source>
</evidence>
<proteinExistence type="predicted"/>
<dbReference type="NCBIfam" id="TIGR00229">
    <property type="entry name" value="sensory_box"/>
    <property type="match status" value="2"/>
</dbReference>
<name>A0A7V1D2J0_9GAMM</name>
<accession>A0A7V1D2J0</accession>
<dbReference type="Pfam" id="PF00989">
    <property type="entry name" value="PAS"/>
    <property type="match status" value="1"/>
</dbReference>
<reference evidence="3" key="1">
    <citation type="journal article" date="2020" name="mSystems">
        <title>Genome- and Community-Level Interaction Insights into Carbon Utilization and Element Cycling Functions of Hydrothermarchaeota in Hydrothermal Sediment.</title>
        <authorList>
            <person name="Zhou Z."/>
            <person name="Liu Y."/>
            <person name="Xu W."/>
            <person name="Pan J."/>
            <person name="Luo Z.H."/>
            <person name="Li M."/>
        </authorList>
    </citation>
    <scope>NUCLEOTIDE SEQUENCE [LARGE SCALE GENOMIC DNA]</scope>
    <source>
        <strain evidence="3">HyVt-346</strain>
    </source>
</reference>
<keyword evidence="1" id="KW-0812">Transmembrane</keyword>
<dbReference type="Gene3D" id="3.30.450.20">
    <property type="entry name" value="PAS domain"/>
    <property type="match status" value="2"/>
</dbReference>
<dbReference type="SMART" id="SM00091">
    <property type="entry name" value="PAS"/>
    <property type="match status" value="3"/>
</dbReference>
<feature type="non-terminal residue" evidence="3">
    <location>
        <position position="376"/>
    </location>
</feature>
<dbReference type="InterPro" id="IPR035965">
    <property type="entry name" value="PAS-like_dom_sf"/>
</dbReference>
<organism evidence="3">
    <name type="scientific">Pseudoalteromonas prydzensis</name>
    <dbReference type="NCBI Taxonomy" id="182141"/>
    <lineage>
        <taxon>Bacteria</taxon>
        <taxon>Pseudomonadati</taxon>
        <taxon>Pseudomonadota</taxon>
        <taxon>Gammaproteobacteria</taxon>
        <taxon>Alteromonadales</taxon>
        <taxon>Pseudoalteromonadaceae</taxon>
        <taxon>Pseudoalteromonas</taxon>
    </lineage>
</organism>
<dbReference type="GO" id="GO:0006355">
    <property type="term" value="P:regulation of DNA-templated transcription"/>
    <property type="evidence" value="ECO:0007669"/>
    <property type="project" value="InterPro"/>
</dbReference>
<protein>
    <submittedName>
        <fullName evidence="3">PAS domain S-box protein</fullName>
    </submittedName>
</protein>
<dbReference type="PANTHER" id="PTHR44757">
    <property type="entry name" value="DIGUANYLATE CYCLASE DGCP"/>
    <property type="match status" value="1"/>
</dbReference>
<comment type="caution">
    <text evidence="3">The sequence shown here is derived from an EMBL/GenBank/DDBJ whole genome shotgun (WGS) entry which is preliminary data.</text>
</comment>
<feature type="domain" description="PAS" evidence="2">
    <location>
        <begin position="319"/>
        <end position="365"/>
    </location>
</feature>